<accession>A0A1X7IZT7</accession>
<keyword evidence="2" id="KW-1185">Reference proteome</keyword>
<sequence>MIVEFACLLLVIVLAYVIWQRMAAFKKEYPRSSYRLVDYMSNFYGLQSLGMKQIRGNGVLMVTDDAVVFEMYLPKKRLIIPVSDILSVEKTQEHLGKLGWSLLCVRYQVGDQHETTAWRVKNVDAWIMELNQLRFRKA</sequence>
<dbReference type="AlphaFoldDB" id="A0A1X7IZT7"/>
<dbReference type="EMBL" id="FXAZ01000001">
    <property type="protein sequence ID" value="SMG20698.1"/>
    <property type="molecule type" value="Genomic_DNA"/>
</dbReference>
<dbReference type="RefSeq" id="WP_085493240.1">
    <property type="nucleotide sequence ID" value="NZ_FXAZ01000001.1"/>
</dbReference>
<organism evidence="1 2">
    <name type="scientific">Paenibacillus aquistagni</name>
    <dbReference type="NCBI Taxonomy" id="1852522"/>
    <lineage>
        <taxon>Bacteria</taxon>
        <taxon>Bacillati</taxon>
        <taxon>Bacillota</taxon>
        <taxon>Bacilli</taxon>
        <taxon>Bacillales</taxon>
        <taxon>Paenibacillaceae</taxon>
        <taxon>Paenibacillus</taxon>
    </lineage>
</organism>
<proteinExistence type="predicted"/>
<dbReference type="Proteomes" id="UP000193834">
    <property type="component" value="Unassembled WGS sequence"/>
</dbReference>
<evidence type="ECO:0000313" key="1">
    <source>
        <dbReference type="EMBL" id="SMG20698.1"/>
    </source>
</evidence>
<gene>
    <name evidence="1" type="ORF">SAMN06295960_1052</name>
</gene>
<protein>
    <submittedName>
        <fullName evidence="1">Uncharacterized protein</fullName>
    </submittedName>
</protein>
<name>A0A1X7IZT7_9BACL</name>
<evidence type="ECO:0000313" key="2">
    <source>
        <dbReference type="Proteomes" id="UP000193834"/>
    </source>
</evidence>
<dbReference type="STRING" id="1852522.SAMN06295960_1052"/>
<reference evidence="1 2" key="1">
    <citation type="submission" date="2017-04" db="EMBL/GenBank/DDBJ databases">
        <authorList>
            <person name="Afonso C.L."/>
            <person name="Miller P.J."/>
            <person name="Scott M.A."/>
            <person name="Spackman E."/>
            <person name="Goraichik I."/>
            <person name="Dimitrov K.M."/>
            <person name="Suarez D.L."/>
            <person name="Swayne D.E."/>
        </authorList>
    </citation>
    <scope>NUCLEOTIDE SEQUENCE [LARGE SCALE GENOMIC DNA]</scope>
    <source>
        <strain evidence="1 2">11</strain>
    </source>
</reference>
<dbReference type="OrthoDB" id="2111537at2"/>